<comment type="caution">
    <text evidence="1">The sequence shown here is derived from an EMBL/GenBank/DDBJ whole genome shotgun (WGS) entry which is preliminary data.</text>
</comment>
<organism evidence="1 2">
    <name type="scientific">Allohahella marinimesophila</name>
    <dbReference type="NCBI Taxonomy" id="1054972"/>
    <lineage>
        <taxon>Bacteria</taxon>
        <taxon>Pseudomonadati</taxon>
        <taxon>Pseudomonadota</taxon>
        <taxon>Gammaproteobacteria</taxon>
        <taxon>Oceanospirillales</taxon>
        <taxon>Hahellaceae</taxon>
        <taxon>Allohahella</taxon>
    </lineage>
</organism>
<dbReference type="Proteomes" id="UP001501337">
    <property type="component" value="Unassembled WGS sequence"/>
</dbReference>
<evidence type="ECO:0008006" key="3">
    <source>
        <dbReference type="Google" id="ProtNLM"/>
    </source>
</evidence>
<keyword evidence="2" id="KW-1185">Reference proteome</keyword>
<dbReference type="Pfam" id="PF14539">
    <property type="entry name" value="DUF4442"/>
    <property type="match status" value="1"/>
</dbReference>
<protein>
    <recommendedName>
        <fullName evidence="3">DUF4442 domain-containing protein</fullName>
    </recommendedName>
</protein>
<proteinExistence type="predicted"/>
<sequence length="173" mass="19198">MSMQHSVYGGIKQWMASETLPLSGLRSASGLLAVNTFVGLAIPFARRCGFRVVELERGYIRAQVPVRRNRNHLGTMYAGALFTLAEIPGGVLVLFDFGGRFVPILERFDITYIAAAKSDVTVECQLSPETLNSLEAQMRQSDRASFELVSTMTDSTGRRVAEGTGYYQMRYSR</sequence>
<dbReference type="InterPro" id="IPR029069">
    <property type="entry name" value="HotDog_dom_sf"/>
</dbReference>
<dbReference type="CDD" id="cd03443">
    <property type="entry name" value="PaaI_thioesterase"/>
    <property type="match status" value="1"/>
</dbReference>
<dbReference type="Gene3D" id="3.10.129.10">
    <property type="entry name" value="Hotdog Thioesterase"/>
    <property type="match status" value="1"/>
</dbReference>
<evidence type="ECO:0000313" key="1">
    <source>
        <dbReference type="EMBL" id="GAA3954637.1"/>
    </source>
</evidence>
<name>A0ABP7NXL9_9GAMM</name>
<dbReference type="InterPro" id="IPR027961">
    <property type="entry name" value="DUF4442"/>
</dbReference>
<evidence type="ECO:0000313" key="2">
    <source>
        <dbReference type="Proteomes" id="UP001501337"/>
    </source>
</evidence>
<reference evidence="2" key="1">
    <citation type="journal article" date="2019" name="Int. J. Syst. Evol. Microbiol.">
        <title>The Global Catalogue of Microorganisms (GCM) 10K type strain sequencing project: providing services to taxonomists for standard genome sequencing and annotation.</title>
        <authorList>
            <consortium name="The Broad Institute Genomics Platform"/>
            <consortium name="The Broad Institute Genome Sequencing Center for Infectious Disease"/>
            <person name="Wu L."/>
            <person name="Ma J."/>
        </authorList>
    </citation>
    <scope>NUCLEOTIDE SEQUENCE [LARGE SCALE GENOMIC DNA]</scope>
    <source>
        <strain evidence="2">JCM 17555</strain>
    </source>
</reference>
<dbReference type="EMBL" id="BAABBO010000007">
    <property type="protein sequence ID" value="GAA3954637.1"/>
    <property type="molecule type" value="Genomic_DNA"/>
</dbReference>
<accession>A0ABP7NXL9</accession>
<dbReference type="SUPFAM" id="SSF54637">
    <property type="entry name" value="Thioesterase/thiol ester dehydrase-isomerase"/>
    <property type="match status" value="1"/>
</dbReference>
<gene>
    <name evidence="1" type="ORF">GCM10022278_11590</name>
</gene>